<gene>
    <name evidence="1" type="ORF">HDA39_004477</name>
</gene>
<evidence type="ECO:0000313" key="2">
    <source>
        <dbReference type="Proteomes" id="UP000549971"/>
    </source>
</evidence>
<dbReference type="SUPFAM" id="SSF49842">
    <property type="entry name" value="TNF-like"/>
    <property type="match status" value="1"/>
</dbReference>
<dbReference type="EMBL" id="JACHMY010000001">
    <property type="protein sequence ID" value="MBB5837743.1"/>
    <property type="molecule type" value="Genomic_DNA"/>
</dbReference>
<reference evidence="1 2" key="1">
    <citation type="submission" date="2020-08" db="EMBL/GenBank/DDBJ databases">
        <title>Sequencing the genomes of 1000 actinobacteria strains.</title>
        <authorList>
            <person name="Klenk H.-P."/>
        </authorList>
    </citation>
    <scope>NUCLEOTIDE SEQUENCE [LARGE SCALE GENOMIC DNA]</scope>
    <source>
        <strain evidence="1 2">DSM 28967</strain>
    </source>
</reference>
<protein>
    <recommendedName>
        <fullName evidence="3">C1q domain-containing protein</fullName>
    </recommendedName>
</protein>
<comment type="caution">
    <text evidence="1">The sequence shown here is derived from an EMBL/GenBank/DDBJ whole genome shotgun (WGS) entry which is preliminary data.</text>
</comment>
<evidence type="ECO:0008006" key="3">
    <source>
        <dbReference type="Google" id="ProtNLM"/>
    </source>
</evidence>
<keyword evidence="2" id="KW-1185">Reference proteome</keyword>
<sequence>MPGSTPIYGFRWQELGDAPDGPDLGKNGFEDVEAEVARIDGELDTAQADIVSLKTAACQLRQTVAQTIPNVAGRTIELDTVDVDTDGMADLVNDRIVIQTPGTYLITATVAYTFDADGYRRAAVYVNGVNVYPMDARDANSSNSLPTLPQAQLVRNLVAGDLVTMQGLHTAGGDLLTNAAAPYQSVLSAVKV</sequence>
<name>A0A7W9J8Z5_9ACTN</name>
<accession>A0A7W9J8Z5</accession>
<evidence type="ECO:0000313" key="1">
    <source>
        <dbReference type="EMBL" id="MBB5837743.1"/>
    </source>
</evidence>
<dbReference type="Proteomes" id="UP000549971">
    <property type="component" value="Unassembled WGS sequence"/>
</dbReference>
<proteinExistence type="predicted"/>
<organism evidence="1 2">
    <name type="scientific">Kribbella italica</name>
    <dbReference type="NCBI Taxonomy" id="1540520"/>
    <lineage>
        <taxon>Bacteria</taxon>
        <taxon>Bacillati</taxon>
        <taxon>Actinomycetota</taxon>
        <taxon>Actinomycetes</taxon>
        <taxon>Propionibacteriales</taxon>
        <taxon>Kribbellaceae</taxon>
        <taxon>Kribbella</taxon>
    </lineage>
</organism>
<dbReference type="RefSeq" id="WP_184797989.1">
    <property type="nucleotide sequence ID" value="NZ_JACHMY010000001.1"/>
</dbReference>
<dbReference type="InterPro" id="IPR008983">
    <property type="entry name" value="Tumour_necrosis_fac-like_dom"/>
</dbReference>
<dbReference type="Gene3D" id="2.60.120.40">
    <property type="match status" value="1"/>
</dbReference>
<dbReference type="AlphaFoldDB" id="A0A7W9J8Z5"/>